<dbReference type="PROSITE" id="PS50885">
    <property type="entry name" value="HAMP"/>
    <property type="match status" value="1"/>
</dbReference>
<feature type="domain" description="Histidine kinase" evidence="14">
    <location>
        <begin position="483"/>
        <end position="681"/>
    </location>
</feature>
<keyword evidence="11" id="KW-0902">Two-component regulatory system</keyword>
<dbReference type="GO" id="GO:0005524">
    <property type="term" value="F:ATP binding"/>
    <property type="evidence" value="ECO:0007669"/>
    <property type="project" value="UniProtKB-KW"/>
</dbReference>
<dbReference type="InterPro" id="IPR004358">
    <property type="entry name" value="Sig_transdc_His_kin-like_C"/>
</dbReference>
<dbReference type="Gene3D" id="3.30.450.20">
    <property type="entry name" value="PAS domain"/>
    <property type="match status" value="1"/>
</dbReference>
<keyword evidence="4" id="KW-0597">Phosphoprotein</keyword>
<keyword evidence="8 18" id="KW-0418">Kinase</keyword>
<dbReference type="PANTHER" id="PTHR42878:SF7">
    <property type="entry name" value="SENSOR HISTIDINE KINASE GLRK"/>
    <property type="match status" value="1"/>
</dbReference>
<evidence type="ECO:0000259" key="17">
    <source>
        <dbReference type="PROSITE" id="PS50885"/>
    </source>
</evidence>
<evidence type="ECO:0000256" key="4">
    <source>
        <dbReference type="ARBA" id="ARBA00022553"/>
    </source>
</evidence>
<evidence type="ECO:0000256" key="10">
    <source>
        <dbReference type="ARBA" id="ARBA00022989"/>
    </source>
</evidence>
<feature type="transmembrane region" description="Helical" evidence="13">
    <location>
        <begin position="255"/>
        <end position="281"/>
    </location>
</feature>
<dbReference type="SUPFAM" id="SSF158472">
    <property type="entry name" value="HAMP domain-like"/>
    <property type="match status" value="1"/>
</dbReference>
<dbReference type="InterPro" id="IPR036097">
    <property type="entry name" value="HisK_dim/P_sf"/>
</dbReference>
<dbReference type="Pfam" id="PF02518">
    <property type="entry name" value="HATPase_c"/>
    <property type="match status" value="1"/>
</dbReference>
<keyword evidence="7" id="KW-0547">Nucleotide-binding</keyword>
<evidence type="ECO:0000256" key="12">
    <source>
        <dbReference type="ARBA" id="ARBA00023136"/>
    </source>
</evidence>
<dbReference type="SMART" id="SM00388">
    <property type="entry name" value="HisKA"/>
    <property type="match status" value="1"/>
</dbReference>
<feature type="domain" description="HAMP" evidence="17">
    <location>
        <begin position="282"/>
        <end position="334"/>
    </location>
</feature>
<evidence type="ECO:0000256" key="2">
    <source>
        <dbReference type="ARBA" id="ARBA00004141"/>
    </source>
</evidence>
<organism evidence="18 19">
    <name type="scientific">Candidatus Nitrosopumilus koreensis AR1</name>
    <dbReference type="NCBI Taxonomy" id="1229908"/>
    <lineage>
        <taxon>Archaea</taxon>
        <taxon>Nitrososphaerota</taxon>
        <taxon>Nitrososphaeria</taxon>
        <taxon>Nitrosopumilales</taxon>
        <taxon>Nitrosopumilaceae</taxon>
        <taxon>Nitrosopumilus</taxon>
    </lineage>
</organism>
<dbReference type="CDD" id="cd00130">
    <property type="entry name" value="PAS"/>
    <property type="match status" value="1"/>
</dbReference>
<gene>
    <name evidence="18" type="ORF">NKOR_07465</name>
</gene>
<dbReference type="SMART" id="SM00387">
    <property type="entry name" value="HATPase_c"/>
    <property type="match status" value="1"/>
</dbReference>
<dbReference type="SMART" id="SM00091">
    <property type="entry name" value="PAS"/>
    <property type="match status" value="1"/>
</dbReference>
<dbReference type="GO" id="GO:0000156">
    <property type="term" value="F:phosphorelay response regulator activity"/>
    <property type="evidence" value="ECO:0007669"/>
    <property type="project" value="TreeGrafter"/>
</dbReference>
<dbReference type="CDD" id="cd00082">
    <property type="entry name" value="HisKA"/>
    <property type="match status" value="1"/>
</dbReference>
<keyword evidence="9" id="KW-0067">ATP-binding</keyword>
<dbReference type="PATRIC" id="fig|1229908.8.peg.1615"/>
<feature type="domain" description="PAS" evidence="15">
    <location>
        <begin position="339"/>
        <end position="403"/>
    </location>
</feature>
<dbReference type="GO" id="GO:0000155">
    <property type="term" value="F:phosphorelay sensor kinase activity"/>
    <property type="evidence" value="ECO:0007669"/>
    <property type="project" value="InterPro"/>
</dbReference>
<dbReference type="InterPro" id="IPR005467">
    <property type="entry name" value="His_kinase_dom"/>
</dbReference>
<dbReference type="EMBL" id="CP003842">
    <property type="protein sequence ID" value="AFS81354.1"/>
    <property type="molecule type" value="Genomic_DNA"/>
</dbReference>
<comment type="catalytic activity">
    <reaction evidence="1">
        <text>ATP + protein L-histidine = ADP + protein N-phospho-L-histidine.</text>
        <dbReference type="EC" id="2.7.13.3"/>
    </reaction>
</comment>
<evidence type="ECO:0000256" key="6">
    <source>
        <dbReference type="ARBA" id="ARBA00022692"/>
    </source>
</evidence>
<dbReference type="InterPro" id="IPR000014">
    <property type="entry name" value="PAS"/>
</dbReference>
<dbReference type="SUPFAM" id="SSF55785">
    <property type="entry name" value="PYP-like sensor domain (PAS domain)"/>
    <property type="match status" value="1"/>
</dbReference>
<dbReference type="Pfam" id="PF00512">
    <property type="entry name" value="HisKA"/>
    <property type="match status" value="1"/>
</dbReference>
<dbReference type="GO" id="GO:0016020">
    <property type="term" value="C:membrane"/>
    <property type="evidence" value="ECO:0007669"/>
    <property type="project" value="UniProtKB-SubCell"/>
</dbReference>
<dbReference type="InterPro" id="IPR000700">
    <property type="entry name" value="PAS-assoc_C"/>
</dbReference>
<keyword evidence="10 13" id="KW-1133">Transmembrane helix</keyword>
<dbReference type="PROSITE" id="PS50112">
    <property type="entry name" value="PAS"/>
    <property type="match status" value="1"/>
</dbReference>
<evidence type="ECO:0000256" key="1">
    <source>
        <dbReference type="ARBA" id="ARBA00000085"/>
    </source>
</evidence>
<dbReference type="STRING" id="1229908.NKOR_07465"/>
<sequence length="681" mass="77574">MINEYENFSNTVQSEINSDLISGQTQIYDNLSYIENSLDIFSKNNILIHSMTFLDTSTSVESLPYLFQLESISSSFENNNKNIQNIIIFDKFSNMVYTVDVLSSYKPYVEYIQMKIQNKNDLKKLNVISEFDMRFGNSLGFLSTINNDVETIGYVLLIYDVVLPPTFSSNSYLSRTIINSDGDTISKDIQSATSFFNNFSNEKKLQLQTSLNNLVDNSLIQTIHYHDSVFYLISTNYDDYYYAIEFSSPELFGSFYQTIILLIILIVFSILVAIATSLYFARILTRPIRILESQTSNITQRQFQIDISKFGNDEIGKLARSFKQMVDEIKSYTDSIKSLSERYQNLYDGMPEMLRSVGLDGKINNCNKKYCETLEYSKNEVIGAHIFDHVADHDKKKLEQIFQTWKGHGNVQGLEIDLESKSGKIVTCLISVSNLYDANNALIGSNTVLVNISELKQLQEKLKIVEKNLKTEKLLTIGELSARIAHDIKNPLTAIKNSVIVLRMKTIQEKELTKYFESVEKSIRRIDHQINDVLNFVKTSKLDYSSLELKSFLQDVLTQIMIPKHISVELPKEKLEVRADLNKLEIVFINLIHNSIHAIGDKDGSIKIFYKKTDNLIHIYFQDSGIGIPKNIVDSVFEPLTTTKQQGTGLGLTTCKNIIEQHGGSISVSLNPTTFHIVLPV</sequence>
<evidence type="ECO:0000256" key="3">
    <source>
        <dbReference type="ARBA" id="ARBA00012438"/>
    </source>
</evidence>
<dbReference type="GO" id="GO:0007234">
    <property type="term" value="P:osmosensory signaling via phosphorelay pathway"/>
    <property type="evidence" value="ECO:0007669"/>
    <property type="project" value="TreeGrafter"/>
</dbReference>
<dbReference type="KEGG" id="nkr:NKOR_07465"/>
<dbReference type="InterPro" id="IPR050351">
    <property type="entry name" value="BphY/WalK/GraS-like"/>
</dbReference>
<evidence type="ECO:0000313" key="19">
    <source>
        <dbReference type="Proteomes" id="UP000006101"/>
    </source>
</evidence>
<evidence type="ECO:0000256" key="8">
    <source>
        <dbReference type="ARBA" id="ARBA00022777"/>
    </source>
</evidence>
<dbReference type="SUPFAM" id="SSF55874">
    <property type="entry name" value="ATPase domain of HSP90 chaperone/DNA topoisomerase II/histidine kinase"/>
    <property type="match status" value="1"/>
</dbReference>
<accession>K0B795</accession>
<dbReference type="GO" id="GO:0006355">
    <property type="term" value="P:regulation of DNA-templated transcription"/>
    <property type="evidence" value="ECO:0007669"/>
    <property type="project" value="InterPro"/>
</dbReference>
<name>K0B795_9ARCH</name>
<dbReference type="GO" id="GO:0030295">
    <property type="term" value="F:protein kinase activator activity"/>
    <property type="evidence" value="ECO:0007669"/>
    <property type="project" value="TreeGrafter"/>
</dbReference>
<evidence type="ECO:0000256" key="9">
    <source>
        <dbReference type="ARBA" id="ARBA00022840"/>
    </source>
</evidence>
<dbReference type="InterPro" id="IPR003661">
    <property type="entry name" value="HisK_dim/P_dom"/>
</dbReference>
<keyword evidence="12 13" id="KW-0472">Membrane</keyword>
<dbReference type="Pfam" id="PF00989">
    <property type="entry name" value="PAS"/>
    <property type="match status" value="1"/>
</dbReference>
<keyword evidence="19" id="KW-1185">Reference proteome</keyword>
<dbReference type="InterPro" id="IPR003594">
    <property type="entry name" value="HATPase_dom"/>
</dbReference>
<evidence type="ECO:0000259" key="15">
    <source>
        <dbReference type="PROSITE" id="PS50112"/>
    </source>
</evidence>
<dbReference type="SMART" id="SM00304">
    <property type="entry name" value="HAMP"/>
    <property type="match status" value="1"/>
</dbReference>
<dbReference type="InterPro" id="IPR036890">
    <property type="entry name" value="HATPase_C_sf"/>
</dbReference>
<dbReference type="InterPro" id="IPR003660">
    <property type="entry name" value="HAMP_dom"/>
</dbReference>
<dbReference type="PRINTS" id="PR00344">
    <property type="entry name" value="BCTRLSENSOR"/>
</dbReference>
<evidence type="ECO:0000256" key="5">
    <source>
        <dbReference type="ARBA" id="ARBA00022679"/>
    </source>
</evidence>
<dbReference type="PROSITE" id="PS50109">
    <property type="entry name" value="HIS_KIN"/>
    <property type="match status" value="1"/>
</dbReference>
<dbReference type="Gene3D" id="6.10.340.10">
    <property type="match status" value="1"/>
</dbReference>
<evidence type="ECO:0000259" key="16">
    <source>
        <dbReference type="PROSITE" id="PS50113"/>
    </source>
</evidence>
<comment type="subcellular location">
    <subcellularLocation>
        <location evidence="2">Membrane</location>
        <topology evidence="2">Multi-pass membrane protein</topology>
    </subcellularLocation>
</comment>
<keyword evidence="6 13" id="KW-0812">Transmembrane</keyword>
<feature type="domain" description="PAC" evidence="16">
    <location>
        <begin position="412"/>
        <end position="464"/>
    </location>
</feature>
<keyword evidence="5" id="KW-0808">Transferase</keyword>
<dbReference type="Pfam" id="PF00672">
    <property type="entry name" value="HAMP"/>
    <property type="match status" value="1"/>
</dbReference>
<dbReference type="CDD" id="cd00075">
    <property type="entry name" value="HATPase"/>
    <property type="match status" value="1"/>
</dbReference>
<evidence type="ECO:0000256" key="11">
    <source>
        <dbReference type="ARBA" id="ARBA00023012"/>
    </source>
</evidence>
<dbReference type="PROSITE" id="PS50113">
    <property type="entry name" value="PAC"/>
    <property type="match status" value="1"/>
</dbReference>
<dbReference type="AlphaFoldDB" id="K0B795"/>
<protein>
    <recommendedName>
        <fullName evidence="3">histidine kinase</fullName>
        <ecNumber evidence="3">2.7.13.3</ecNumber>
    </recommendedName>
</protein>
<dbReference type="PANTHER" id="PTHR42878">
    <property type="entry name" value="TWO-COMPONENT HISTIDINE KINASE"/>
    <property type="match status" value="1"/>
</dbReference>
<dbReference type="SUPFAM" id="SSF47384">
    <property type="entry name" value="Homodimeric domain of signal transducing histidine kinase"/>
    <property type="match status" value="1"/>
</dbReference>
<evidence type="ECO:0000259" key="14">
    <source>
        <dbReference type="PROSITE" id="PS50109"/>
    </source>
</evidence>
<dbReference type="Gene3D" id="3.30.565.10">
    <property type="entry name" value="Histidine kinase-like ATPase, C-terminal domain"/>
    <property type="match status" value="1"/>
</dbReference>
<evidence type="ECO:0000256" key="13">
    <source>
        <dbReference type="SAM" id="Phobius"/>
    </source>
</evidence>
<evidence type="ECO:0000256" key="7">
    <source>
        <dbReference type="ARBA" id="ARBA00022741"/>
    </source>
</evidence>
<dbReference type="HOGENOM" id="CLU_403683_0_0_2"/>
<dbReference type="Gene3D" id="1.10.287.130">
    <property type="match status" value="1"/>
</dbReference>
<dbReference type="NCBIfam" id="TIGR00229">
    <property type="entry name" value="sensory_box"/>
    <property type="match status" value="1"/>
</dbReference>
<dbReference type="Proteomes" id="UP000006101">
    <property type="component" value="Chromosome"/>
</dbReference>
<dbReference type="InterPro" id="IPR035965">
    <property type="entry name" value="PAS-like_dom_sf"/>
</dbReference>
<reference evidence="18 19" key="1">
    <citation type="journal article" date="2012" name="J. Bacteriol.">
        <title>Draft Genome Sequence of an Ammonia-Oxidizing Archaeon, "Candidatus Nitrosopumilus koreensis" AR1, from Marine Sediment.</title>
        <authorList>
            <person name="Park S.J."/>
            <person name="Kim J.G."/>
            <person name="Jung M.Y."/>
            <person name="Kim S.J."/>
            <person name="Cha I.T."/>
            <person name="Kwon K."/>
            <person name="Lee J.H."/>
            <person name="Rhee S.K."/>
        </authorList>
    </citation>
    <scope>NUCLEOTIDE SEQUENCE [LARGE SCALE GENOMIC DNA]</scope>
    <source>
        <strain evidence="18 19">AR1</strain>
    </source>
</reference>
<dbReference type="EC" id="2.7.13.3" evidence="3"/>
<dbReference type="InterPro" id="IPR013767">
    <property type="entry name" value="PAS_fold"/>
</dbReference>
<dbReference type="CDD" id="cd06225">
    <property type="entry name" value="HAMP"/>
    <property type="match status" value="1"/>
</dbReference>
<proteinExistence type="predicted"/>
<evidence type="ECO:0000313" key="18">
    <source>
        <dbReference type="EMBL" id="AFS81354.1"/>
    </source>
</evidence>